<comment type="caution">
    <text evidence="3">The sequence shown here is derived from an EMBL/GenBank/DDBJ whole genome shotgun (WGS) entry which is preliminary data.</text>
</comment>
<dbReference type="Proteomes" id="UP000799536">
    <property type="component" value="Unassembled WGS sequence"/>
</dbReference>
<keyword evidence="2" id="KW-1133">Transmembrane helix</keyword>
<dbReference type="AlphaFoldDB" id="A0A9P4JBE4"/>
<name>A0A9P4JBE4_9PLEO</name>
<evidence type="ECO:0000313" key="4">
    <source>
        <dbReference type="Proteomes" id="UP000799536"/>
    </source>
</evidence>
<dbReference type="EMBL" id="ML994504">
    <property type="protein sequence ID" value="KAF2196050.1"/>
    <property type="molecule type" value="Genomic_DNA"/>
</dbReference>
<reference evidence="3" key="1">
    <citation type="journal article" date="2020" name="Stud. Mycol.">
        <title>101 Dothideomycetes genomes: a test case for predicting lifestyles and emergence of pathogens.</title>
        <authorList>
            <person name="Haridas S."/>
            <person name="Albert R."/>
            <person name="Binder M."/>
            <person name="Bloem J."/>
            <person name="Labutti K."/>
            <person name="Salamov A."/>
            <person name="Andreopoulos B."/>
            <person name="Baker S."/>
            <person name="Barry K."/>
            <person name="Bills G."/>
            <person name="Bluhm B."/>
            <person name="Cannon C."/>
            <person name="Castanera R."/>
            <person name="Culley D."/>
            <person name="Daum C."/>
            <person name="Ezra D."/>
            <person name="Gonzalez J."/>
            <person name="Henrissat B."/>
            <person name="Kuo A."/>
            <person name="Liang C."/>
            <person name="Lipzen A."/>
            <person name="Lutzoni F."/>
            <person name="Magnuson J."/>
            <person name="Mondo S."/>
            <person name="Nolan M."/>
            <person name="Ohm R."/>
            <person name="Pangilinan J."/>
            <person name="Park H.-J."/>
            <person name="Ramirez L."/>
            <person name="Alfaro M."/>
            <person name="Sun H."/>
            <person name="Tritt A."/>
            <person name="Yoshinaga Y."/>
            <person name="Zwiers L.-H."/>
            <person name="Turgeon B."/>
            <person name="Goodwin S."/>
            <person name="Spatafora J."/>
            <person name="Crous P."/>
            <person name="Grigoriev I."/>
        </authorList>
    </citation>
    <scope>NUCLEOTIDE SEQUENCE</scope>
    <source>
        <strain evidence="3">ATCC 74209</strain>
    </source>
</reference>
<keyword evidence="4" id="KW-1185">Reference proteome</keyword>
<evidence type="ECO:0000313" key="3">
    <source>
        <dbReference type="EMBL" id="KAF2196050.1"/>
    </source>
</evidence>
<keyword evidence="2" id="KW-0812">Transmembrane</keyword>
<protein>
    <submittedName>
        <fullName evidence="3">Uncharacterized protein</fullName>
    </submittedName>
</protein>
<dbReference type="OrthoDB" id="4492972at2759"/>
<gene>
    <name evidence="3" type="ORF">GQ43DRAFT_356385</name>
</gene>
<keyword evidence="2" id="KW-0472">Membrane</keyword>
<evidence type="ECO:0000256" key="1">
    <source>
        <dbReference type="SAM" id="MobiDB-lite"/>
    </source>
</evidence>
<organism evidence="3 4">
    <name type="scientific">Delitschia confertaspora ATCC 74209</name>
    <dbReference type="NCBI Taxonomy" id="1513339"/>
    <lineage>
        <taxon>Eukaryota</taxon>
        <taxon>Fungi</taxon>
        <taxon>Dikarya</taxon>
        <taxon>Ascomycota</taxon>
        <taxon>Pezizomycotina</taxon>
        <taxon>Dothideomycetes</taxon>
        <taxon>Pleosporomycetidae</taxon>
        <taxon>Pleosporales</taxon>
        <taxon>Delitschiaceae</taxon>
        <taxon>Delitschia</taxon>
    </lineage>
</organism>
<feature type="region of interest" description="Disordered" evidence="1">
    <location>
        <begin position="70"/>
        <end position="105"/>
    </location>
</feature>
<proteinExistence type="predicted"/>
<feature type="compositionally biased region" description="Polar residues" evidence="1">
    <location>
        <begin position="72"/>
        <end position="105"/>
    </location>
</feature>
<feature type="non-terminal residue" evidence="3">
    <location>
        <position position="172"/>
    </location>
</feature>
<accession>A0A9P4JBE4</accession>
<feature type="transmembrane region" description="Helical" evidence="2">
    <location>
        <begin position="33"/>
        <end position="56"/>
    </location>
</feature>
<sequence length="172" mass="18863">MLSPLYFIGPLLLLLISIPLAFSAIVTTFLALFILIVRASIVYFELGVALLNSWLLGRPSAYARKRALPPFSRSSSGRASPTQTRIQRNNSITSTTSSHGPTAMTQLNNKSGSFASLIFSGEPNRDFEGVGGWRVFGEDNEEAIWIGMNSRLELPTVIPPRKRNHKRSLTGG</sequence>
<evidence type="ECO:0000256" key="2">
    <source>
        <dbReference type="SAM" id="Phobius"/>
    </source>
</evidence>